<evidence type="ECO:0000259" key="1">
    <source>
        <dbReference type="Pfam" id="PF12697"/>
    </source>
</evidence>
<dbReference type="Proteomes" id="UP001597294">
    <property type="component" value="Unassembled WGS sequence"/>
</dbReference>
<evidence type="ECO:0000313" key="3">
    <source>
        <dbReference type="Proteomes" id="UP001597294"/>
    </source>
</evidence>
<keyword evidence="2" id="KW-0378">Hydrolase</keyword>
<dbReference type="PANTHER" id="PTHR46438:SF11">
    <property type="entry name" value="LIPASE-RELATED"/>
    <property type="match status" value="1"/>
</dbReference>
<dbReference type="GO" id="GO:0016787">
    <property type="term" value="F:hydrolase activity"/>
    <property type="evidence" value="ECO:0007669"/>
    <property type="project" value="UniProtKB-KW"/>
</dbReference>
<gene>
    <name evidence="2" type="ORF">ACFSKO_12055</name>
</gene>
<proteinExistence type="predicted"/>
<reference evidence="3" key="1">
    <citation type="journal article" date="2019" name="Int. J. Syst. Evol. Microbiol.">
        <title>The Global Catalogue of Microorganisms (GCM) 10K type strain sequencing project: providing services to taxonomists for standard genome sequencing and annotation.</title>
        <authorList>
            <consortium name="The Broad Institute Genomics Platform"/>
            <consortium name="The Broad Institute Genome Sequencing Center for Infectious Disease"/>
            <person name="Wu L."/>
            <person name="Ma J."/>
        </authorList>
    </citation>
    <scope>NUCLEOTIDE SEQUENCE [LARGE SCALE GENOMIC DNA]</scope>
    <source>
        <strain evidence="3">CGMCC 4.7192</strain>
    </source>
</reference>
<dbReference type="SUPFAM" id="SSF53474">
    <property type="entry name" value="alpha/beta-Hydrolases"/>
    <property type="match status" value="1"/>
</dbReference>
<name>A0ABW5BNF2_9PROT</name>
<protein>
    <submittedName>
        <fullName evidence="2">Alpha/beta fold hydrolase</fullName>
    </submittedName>
</protein>
<feature type="domain" description="AB hydrolase-1" evidence="1">
    <location>
        <begin position="34"/>
        <end position="272"/>
    </location>
</feature>
<comment type="caution">
    <text evidence="2">The sequence shown here is derived from an EMBL/GenBank/DDBJ whole genome shotgun (WGS) entry which is preliminary data.</text>
</comment>
<dbReference type="InterPro" id="IPR029058">
    <property type="entry name" value="AB_hydrolase_fold"/>
</dbReference>
<organism evidence="2 3">
    <name type="scientific">Kiloniella antarctica</name>
    <dbReference type="NCBI Taxonomy" id="1550907"/>
    <lineage>
        <taxon>Bacteria</taxon>
        <taxon>Pseudomonadati</taxon>
        <taxon>Pseudomonadota</taxon>
        <taxon>Alphaproteobacteria</taxon>
        <taxon>Rhodospirillales</taxon>
        <taxon>Kiloniellaceae</taxon>
        <taxon>Kiloniella</taxon>
    </lineage>
</organism>
<accession>A0ABW5BNF2</accession>
<dbReference type="Gene3D" id="3.40.50.1820">
    <property type="entry name" value="alpha/beta hydrolase"/>
    <property type="match status" value="1"/>
</dbReference>
<evidence type="ECO:0000313" key="2">
    <source>
        <dbReference type="EMBL" id="MFD2206356.1"/>
    </source>
</evidence>
<dbReference type="RefSeq" id="WP_380251855.1">
    <property type="nucleotide sequence ID" value="NZ_JBHUII010000004.1"/>
</dbReference>
<sequence>MLRFSNSRMLKLDQRFVFDGQTVAWGVMGEGDPLVLIHGTPFSSQVWRRIAPLLANRWRIYFFDLIGYGLSEKKTGQNVSLSVQNELLVALLQEWQISHPTVLCHDFGGATALRAHYLNGLAYASLTLIDPVALSPWGSSFVQHVRQFEDAFAKVPDYMHDAMLKAYLQSAAFKELDGEALEIYMKPWQGKIGKPAFYRQIAQMDEKYTDEISGRYGAMDCPVKLLWGEEDNWLPLAQGKKLAERLTGGKITLVPGSGHLMQEDRPEAIVAAVLEG</sequence>
<dbReference type="Pfam" id="PF12697">
    <property type="entry name" value="Abhydrolase_6"/>
    <property type="match status" value="1"/>
</dbReference>
<dbReference type="EMBL" id="JBHUII010000004">
    <property type="protein sequence ID" value="MFD2206356.1"/>
    <property type="molecule type" value="Genomic_DNA"/>
</dbReference>
<keyword evidence="3" id="KW-1185">Reference proteome</keyword>
<dbReference type="InterPro" id="IPR000073">
    <property type="entry name" value="AB_hydrolase_1"/>
</dbReference>
<dbReference type="PRINTS" id="PR00111">
    <property type="entry name" value="ABHYDROLASE"/>
</dbReference>
<dbReference type="PANTHER" id="PTHR46438">
    <property type="entry name" value="ALPHA/BETA-HYDROLASES SUPERFAMILY PROTEIN"/>
    <property type="match status" value="1"/>
</dbReference>